<dbReference type="Gene3D" id="3.10.620.30">
    <property type="match status" value="1"/>
</dbReference>
<name>A0A0F9KUD6_9ZZZZ</name>
<sequence length="211" mass="24124">MGVITMDNQPISATFFKEGRWLTEFVTPDAMEIQELYRELTKDYPDRVDRIKVIHEWVSREIKYKPYIKARLWVEGQSSSNADVWLPPSITRRIKVGNCANTSFLLASLLRNELDPGEVHVVLGNLHNGKAGGHAWVQVKLEDQAYIVESTCPDLPALVQAAVATRYEPVHYFNDQTAYAIEGKTVLEPFSRVYSTFLKEYLNWAYINGGR</sequence>
<feature type="domain" description="Transglutaminase-like" evidence="1">
    <location>
        <begin position="35"/>
        <end position="153"/>
    </location>
</feature>
<organism evidence="2">
    <name type="scientific">marine sediment metagenome</name>
    <dbReference type="NCBI Taxonomy" id="412755"/>
    <lineage>
        <taxon>unclassified sequences</taxon>
        <taxon>metagenomes</taxon>
        <taxon>ecological metagenomes</taxon>
    </lineage>
</organism>
<dbReference type="InterPro" id="IPR007562">
    <property type="entry name" value="Transglutaminase-like_domain"/>
</dbReference>
<dbReference type="SUPFAM" id="SSF54001">
    <property type="entry name" value="Cysteine proteinases"/>
    <property type="match status" value="1"/>
</dbReference>
<dbReference type="Pfam" id="PF04473">
    <property type="entry name" value="DUF553"/>
    <property type="match status" value="1"/>
</dbReference>
<proteinExistence type="predicted"/>
<dbReference type="EMBL" id="LAZR01007429">
    <property type="protein sequence ID" value="KKM85328.1"/>
    <property type="molecule type" value="Genomic_DNA"/>
</dbReference>
<gene>
    <name evidence="2" type="ORF">LCGC14_1290160</name>
</gene>
<reference evidence="2" key="1">
    <citation type="journal article" date="2015" name="Nature">
        <title>Complex archaea that bridge the gap between prokaryotes and eukaryotes.</title>
        <authorList>
            <person name="Spang A."/>
            <person name="Saw J.H."/>
            <person name="Jorgensen S.L."/>
            <person name="Zaremba-Niedzwiedzka K."/>
            <person name="Martijn J."/>
            <person name="Lind A.E."/>
            <person name="van Eijk R."/>
            <person name="Schleper C."/>
            <person name="Guy L."/>
            <person name="Ettema T.J."/>
        </authorList>
    </citation>
    <scope>NUCLEOTIDE SEQUENCE</scope>
</reference>
<dbReference type="AlphaFoldDB" id="A0A0F9KUD6"/>
<evidence type="ECO:0000259" key="1">
    <source>
        <dbReference type="Pfam" id="PF04473"/>
    </source>
</evidence>
<protein>
    <recommendedName>
        <fullName evidence="1">Transglutaminase-like domain-containing protein</fullName>
    </recommendedName>
</protein>
<comment type="caution">
    <text evidence="2">The sequence shown here is derived from an EMBL/GenBank/DDBJ whole genome shotgun (WGS) entry which is preliminary data.</text>
</comment>
<accession>A0A0F9KUD6</accession>
<evidence type="ECO:0000313" key="2">
    <source>
        <dbReference type="EMBL" id="KKM85328.1"/>
    </source>
</evidence>
<dbReference type="InterPro" id="IPR038765">
    <property type="entry name" value="Papain-like_cys_pep_sf"/>
</dbReference>